<dbReference type="Pfam" id="PF00096">
    <property type="entry name" value="zf-C2H2"/>
    <property type="match status" value="3"/>
</dbReference>
<dbReference type="PANTHER" id="PTHR16515:SF66">
    <property type="entry name" value="C2H2-TYPE DOMAIN-CONTAINING PROTEIN"/>
    <property type="match status" value="1"/>
</dbReference>
<sequence>MNRKGFKDKMEWNRQQHLLQKWQPFGIQQVQQIQPQPIHHQQIEIHQQPQPHQQQPQQQQPQHQMEHQVVTQVQQVPQAASKVSRTGSSTPHCLVCNVHLGMFAKGGMEVFSDKVLTSHSKAQIHSILGIIINEELDTTIVHSSIVCKKCFKLIDDIDVMEGKILNMKQVVSSKYSLTLALVKKGMIGKAVIEEQTRQTPEVPEPKPKKISKSPSSFPEKGTKSKGSGKKGRGSRAGRPRKGNLTVKAGKIQIVKRVDVEEEEQEEEDNGEIAGDDMSLIDDGQIENIHIAEVVSIAEVEDLDGYYCSVCARKFETRELFEKHLEKHNSNAELYMCEICDREFLTIDSLLKHKKIHKLNKKAKGGIETCEVSDGRPYVCKECNRSFSTMSKAKDHERTHTGEKPFECDICGICFRQKSNLSSHKRVTHLQEKRYKCEICGKAFKWKRLLNGHTMSVHTGERPYRCEYCDAGFVYQQHYKKHMRIHTGEKPFQCEICHKAFNSSNNCRAHMFTHSDKKPYECRMCGAGFMRKPLVLAHIKQHGHIENPEGYVKANSPSAVVVSAIADGSSIGNNRLDTSRKKKAMREASQATATFHVNPGATHAAHGTIEEGVSHMIIPASADNRDQNNTGETIGYMFSTFQTQGTVTHYPALNLGQW</sequence>
<feature type="compositionally biased region" description="Basic residues" evidence="10">
    <location>
        <begin position="226"/>
        <end position="241"/>
    </location>
</feature>
<evidence type="ECO:0000256" key="5">
    <source>
        <dbReference type="ARBA" id="ARBA00022833"/>
    </source>
</evidence>
<dbReference type="PROSITE" id="PS00028">
    <property type="entry name" value="ZINC_FINGER_C2H2_1"/>
    <property type="match status" value="7"/>
</dbReference>
<evidence type="ECO:0000259" key="11">
    <source>
        <dbReference type="PROSITE" id="PS50157"/>
    </source>
</evidence>
<feature type="domain" description="C2H2-type" evidence="11">
    <location>
        <begin position="305"/>
        <end position="332"/>
    </location>
</feature>
<comment type="caution">
    <text evidence="12">The sequence shown here is derived from an EMBL/GenBank/DDBJ whole genome shotgun (WGS) entry which is preliminary data.</text>
</comment>
<protein>
    <recommendedName>
        <fullName evidence="11">C2H2-type domain-containing protein</fullName>
    </recommendedName>
</protein>
<keyword evidence="4 9" id="KW-0863">Zinc-finger</keyword>
<keyword evidence="8" id="KW-0539">Nucleus</keyword>
<keyword evidence="6" id="KW-0805">Transcription regulation</keyword>
<dbReference type="GO" id="GO:0006357">
    <property type="term" value="P:regulation of transcription by RNA polymerase II"/>
    <property type="evidence" value="ECO:0007669"/>
    <property type="project" value="UniProtKB-ARBA"/>
</dbReference>
<dbReference type="InterPro" id="IPR036236">
    <property type="entry name" value="Znf_C2H2_sf"/>
</dbReference>
<dbReference type="PROSITE" id="PS50157">
    <property type="entry name" value="ZINC_FINGER_C2H2_2"/>
    <property type="match status" value="8"/>
</dbReference>
<dbReference type="FunFam" id="3.30.160.60:FF:000060">
    <property type="entry name" value="zinc finger protein 436"/>
    <property type="match status" value="1"/>
</dbReference>
<dbReference type="EMBL" id="JAXCGZ010005695">
    <property type="protein sequence ID" value="KAK7081125.1"/>
    <property type="molecule type" value="Genomic_DNA"/>
</dbReference>
<evidence type="ECO:0000256" key="3">
    <source>
        <dbReference type="ARBA" id="ARBA00022737"/>
    </source>
</evidence>
<feature type="domain" description="C2H2-type" evidence="11">
    <location>
        <begin position="463"/>
        <end position="490"/>
    </location>
</feature>
<dbReference type="SMART" id="SM00355">
    <property type="entry name" value="ZnF_C2H2"/>
    <property type="match status" value="8"/>
</dbReference>
<dbReference type="FunFam" id="3.30.160.60:FF:000340">
    <property type="entry name" value="zinc finger protein 473 isoform X1"/>
    <property type="match status" value="1"/>
</dbReference>
<evidence type="ECO:0000256" key="10">
    <source>
        <dbReference type="SAM" id="MobiDB-lite"/>
    </source>
</evidence>
<keyword evidence="7" id="KW-0804">Transcription</keyword>
<dbReference type="GO" id="GO:0008270">
    <property type="term" value="F:zinc ion binding"/>
    <property type="evidence" value="ECO:0007669"/>
    <property type="project" value="UniProtKB-KW"/>
</dbReference>
<dbReference type="FunFam" id="3.30.160.60:FF:001289">
    <property type="entry name" value="Zinc finger protein 574"/>
    <property type="match status" value="1"/>
</dbReference>
<keyword evidence="2" id="KW-0479">Metal-binding</keyword>
<feature type="domain" description="C2H2-type" evidence="11">
    <location>
        <begin position="377"/>
        <end position="404"/>
    </location>
</feature>
<evidence type="ECO:0000256" key="2">
    <source>
        <dbReference type="ARBA" id="ARBA00022723"/>
    </source>
</evidence>
<organism evidence="12 13">
    <name type="scientific">Halocaridina rubra</name>
    <name type="common">Hawaiian red shrimp</name>
    <dbReference type="NCBI Taxonomy" id="373956"/>
    <lineage>
        <taxon>Eukaryota</taxon>
        <taxon>Metazoa</taxon>
        <taxon>Ecdysozoa</taxon>
        <taxon>Arthropoda</taxon>
        <taxon>Crustacea</taxon>
        <taxon>Multicrustacea</taxon>
        <taxon>Malacostraca</taxon>
        <taxon>Eumalacostraca</taxon>
        <taxon>Eucarida</taxon>
        <taxon>Decapoda</taxon>
        <taxon>Pleocyemata</taxon>
        <taxon>Caridea</taxon>
        <taxon>Atyoidea</taxon>
        <taxon>Atyidae</taxon>
        <taxon>Halocaridina</taxon>
    </lineage>
</organism>
<dbReference type="AlphaFoldDB" id="A0AAN8XMT5"/>
<feature type="region of interest" description="Disordered" evidence="10">
    <location>
        <begin position="44"/>
        <end position="70"/>
    </location>
</feature>
<accession>A0AAN8XMT5</accession>
<feature type="region of interest" description="Disordered" evidence="10">
    <location>
        <begin position="258"/>
        <end position="277"/>
    </location>
</feature>
<evidence type="ECO:0000256" key="4">
    <source>
        <dbReference type="ARBA" id="ARBA00022771"/>
    </source>
</evidence>
<evidence type="ECO:0000256" key="9">
    <source>
        <dbReference type="PROSITE-ProRule" id="PRU00042"/>
    </source>
</evidence>
<dbReference type="GO" id="GO:0005634">
    <property type="term" value="C:nucleus"/>
    <property type="evidence" value="ECO:0007669"/>
    <property type="project" value="UniProtKB-SubCell"/>
</dbReference>
<evidence type="ECO:0000313" key="13">
    <source>
        <dbReference type="Proteomes" id="UP001381693"/>
    </source>
</evidence>
<feature type="domain" description="C2H2-type" evidence="11">
    <location>
        <begin position="434"/>
        <end position="462"/>
    </location>
</feature>
<feature type="domain" description="C2H2-type" evidence="11">
    <location>
        <begin position="519"/>
        <end position="541"/>
    </location>
</feature>
<evidence type="ECO:0000256" key="6">
    <source>
        <dbReference type="ARBA" id="ARBA00023015"/>
    </source>
</evidence>
<feature type="domain" description="C2H2-type" evidence="11">
    <location>
        <begin position="334"/>
        <end position="361"/>
    </location>
</feature>
<keyword evidence="13" id="KW-1185">Reference proteome</keyword>
<evidence type="ECO:0000256" key="7">
    <source>
        <dbReference type="ARBA" id="ARBA00023163"/>
    </source>
</evidence>
<proteinExistence type="predicted"/>
<keyword evidence="3" id="KW-0677">Repeat</keyword>
<reference evidence="12 13" key="1">
    <citation type="submission" date="2023-11" db="EMBL/GenBank/DDBJ databases">
        <title>Halocaridina rubra genome assembly.</title>
        <authorList>
            <person name="Smith C."/>
        </authorList>
    </citation>
    <scope>NUCLEOTIDE SEQUENCE [LARGE SCALE GENOMIC DNA]</scope>
    <source>
        <strain evidence="12">EP-1</strain>
        <tissue evidence="12">Whole</tissue>
    </source>
</reference>
<dbReference type="InterPro" id="IPR013087">
    <property type="entry name" value="Znf_C2H2_type"/>
</dbReference>
<dbReference type="Proteomes" id="UP001381693">
    <property type="component" value="Unassembled WGS sequence"/>
</dbReference>
<feature type="domain" description="C2H2-type" evidence="11">
    <location>
        <begin position="491"/>
        <end position="518"/>
    </location>
</feature>
<dbReference type="FunFam" id="3.30.160.60:FF:000624">
    <property type="entry name" value="zinc finger protein 697"/>
    <property type="match status" value="1"/>
</dbReference>
<gene>
    <name evidence="12" type="ORF">SK128_027951</name>
</gene>
<keyword evidence="5" id="KW-0862">Zinc</keyword>
<feature type="compositionally biased region" description="Acidic residues" evidence="10">
    <location>
        <begin position="259"/>
        <end position="274"/>
    </location>
</feature>
<dbReference type="Pfam" id="PF12874">
    <property type="entry name" value="zf-met"/>
    <property type="match status" value="1"/>
</dbReference>
<name>A0AAN8XMT5_HALRR</name>
<dbReference type="Gene3D" id="3.30.160.60">
    <property type="entry name" value="Classic Zinc Finger"/>
    <property type="match status" value="7"/>
</dbReference>
<dbReference type="SUPFAM" id="SSF57667">
    <property type="entry name" value="beta-beta-alpha zinc fingers"/>
    <property type="match status" value="4"/>
</dbReference>
<comment type="subcellular location">
    <subcellularLocation>
        <location evidence="1">Nucleus</location>
    </subcellularLocation>
</comment>
<dbReference type="FunFam" id="3.30.160.60:FF:000710">
    <property type="entry name" value="Zinc finger protein 768"/>
    <property type="match status" value="1"/>
</dbReference>
<feature type="region of interest" description="Disordered" evidence="10">
    <location>
        <begin position="194"/>
        <end position="242"/>
    </location>
</feature>
<dbReference type="PANTHER" id="PTHR16515">
    <property type="entry name" value="PR DOMAIN ZINC FINGER PROTEIN"/>
    <property type="match status" value="1"/>
</dbReference>
<dbReference type="Pfam" id="PF13912">
    <property type="entry name" value="zf-C2H2_6"/>
    <property type="match status" value="1"/>
</dbReference>
<evidence type="ECO:0000313" key="12">
    <source>
        <dbReference type="EMBL" id="KAK7081125.1"/>
    </source>
</evidence>
<feature type="domain" description="C2H2-type" evidence="11">
    <location>
        <begin position="405"/>
        <end position="433"/>
    </location>
</feature>
<evidence type="ECO:0000256" key="1">
    <source>
        <dbReference type="ARBA" id="ARBA00004123"/>
    </source>
</evidence>
<evidence type="ECO:0000256" key="8">
    <source>
        <dbReference type="ARBA" id="ARBA00023242"/>
    </source>
</evidence>
<dbReference type="InterPro" id="IPR050331">
    <property type="entry name" value="Zinc_finger"/>
</dbReference>